<dbReference type="EMBL" id="LDQA01000056">
    <property type="protein sequence ID" value="KTR03256.1"/>
    <property type="molecule type" value="Genomic_DNA"/>
</dbReference>
<dbReference type="Gene3D" id="1.20.140.70">
    <property type="entry name" value="Oligopeptidase f, N-terminal domain"/>
    <property type="match status" value="1"/>
</dbReference>
<accession>A0A175RHR7</accession>
<dbReference type="GO" id="GO:0046872">
    <property type="term" value="F:metal ion binding"/>
    <property type="evidence" value="ECO:0007669"/>
    <property type="project" value="UniProtKB-UniRule"/>
</dbReference>
<dbReference type="Proteomes" id="UP000078529">
    <property type="component" value="Unassembled WGS sequence"/>
</dbReference>
<evidence type="ECO:0000313" key="9">
    <source>
        <dbReference type="EMBL" id="KTR03256.1"/>
    </source>
</evidence>
<proteinExistence type="inferred from homology"/>
<dbReference type="PANTHER" id="PTHR11804">
    <property type="entry name" value="PROTEASE M3 THIMET OLIGOPEPTIDASE-RELATED"/>
    <property type="match status" value="1"/>
</dbReference>
<dbReference type="Gene3D" id="1.10.1370.20">
    <property type="entry name" value="Oligoendopeptidase f, C-terminal domain"/>
    <property type="match status" value="1"/>
</dbReference>
<protein>
    <submittedName>
        <fullName evidence="9">Oligoendopeptidase F</fullName>
    </submittedName>
</protein>
<keyword evidence="2 6" id="KW-0479">Metal-binding</keyword>
<comment type="similarity">
    <text evidence="6">Belongs to the peptidase M3 family.</text>
</comment>
<dbReference type="CDD" id="cd09610">
    <property type="entry name" value="M3B_PepF"/>
    <property type="match status" value="1"/>
</dbReference>
<dbReference type="PANTHER" id="PTHR11804:SF5">
    <property type="entry name" value="OLIGOENDOPEPTIDASE F"/>
    <property type="match status" value="1"/>
</dbReference>
<reference evidence="9 10" key="1">
    <citation type="journal article" date="2016" name="Front. Microbiol.">
        <title>Genomic Resource of Rice Seed Associated Bacteria.</title>
        <authorList>
            <person name="Midha S."/>
            <person name="Bansal K."/>
            <person name="Sharma S."/>
            <person name="Kumar N."/>
            <person name="Patil P.P."/>
            <person name="Chaudhry V."/>
            <person name="Patil P.B."/>
        </authorList>
    </citation>
    <scope>NUCLEOTIDE SEQUENCE [LARGE SCALE GENOMIC DNA]</scope>
    <source>
        <strain evidence="9 10">NS365</strain>
    </source>
</reference>
<name>A0A175RHR7_9HYPH</name>
<evidence type="ECO:0000259" key="8">
    <source>
        <dbReference type="Pfam" id="PF08439"/>
    </source>
</evidence>
<evidence type="ECO:0000259" key="7">
    <source>
        <dbReference type="Pfam" id="PF01432"/>
    </source>
</evidence>
<dbReference type="InterPro" id="IPR001567">
    <property type="entry name" value="Pept_M3A_M3B_dom"/>
</dbReference>
<dbReference type="AlphaFoldDB" id="A0A175RHR7"/>
<organism evidence="9 10">
    <name type="scientific">Aureimonas ureilytica</name>
    <dbReference type="NCBI Taxonomy" id="401562"/>
    <lineage>
        <taxon>Bacteria</taxon>
        <taxon>Pseudomonadati</taxon>
        <taxon>Pseudomonadota</taxon>
        <taxon>Alphaproteobacteria</taxon>
        <taxon>Hyphomicrobiales</taxon>
        <taxon>Aurantimonadaceae</taxon>
        <taxon>Aureimonas</taxon>
    </lineage>
</organism>
<feature type="domain" description="Oligopeptidase F N-terminal" evidence="8">
    <location>
        <begin position="131"/>
        <end position="200"/>
    </location>
</feature>
<evidence type="ECO:0000256" key="6">
    <source>
        <dbReference type="RuleBase" id="RU003435"/>
    </source>
</evidence>
<dbReference type="GO" id="GO:0004222">
    <property type="term" value="F:metalloendopeptidase activity"/>
    <property type="evidence" value="ECO:0007669"/>
    <property type="project" value="InterPro"/>
</dbReference>
<dbReference type="InterPro" id="IPR042088">
    <property type="entry name" value="OligoPept_F_C"/>
</dbReference>
<gene>
    <name evidence="9" type="ORF">NS365_18930</name>
</gene>
<evidence type="ECO:0000256" key="4">
    <source>
        <dbReference type="ARBA" id="ARBA00022833"/>
    </source>
</evidence>
<keyword evidence="5 6" id="KW-0482">Metalloprotease</keyword>
<sequence>MIRSSVSPTSSARAGEEDLGALPRWNLADLYASIDSPQIATDIERSRSRAKAFNERWRGRLAEEARKPGGGELAAAIVEFEEIEEILGRLVSYAGLVYSGDTSDPTNAKFYGDIQGEVTDISSALLFFGLELNRVDDAAMDRAMDANPALGRYRPWIVDLRQDKPYQLEDRVEELFHEKSVTGHGAWNRLFDETMTSLRFEVDGETLALEETLNLLQDADRDIRRKGAEALAKVFGENVRTFALITNTLAKDKEISDRWRGFEDVADSRHLANRVERDVVDALAKAVSDSYGSISHRYYSLKAKWLGLDALEFYDRNAPLPGASRRTIPWTEARETVLSAYRGFDPEMAEIAGRFFEHRWIDAGVRPGKAPGAFSHPTVPSAHPYVLMNYLGKPRDVMTLAHELGHGVHQVLAGPQGALMASTPLTLAETASVFGEMLTFRSLLEKATDKAERRTLLASKVEDMINTVIRQIAFYLFEREIHTERRKGELTAERIGQIWVEVQARSLGPAVRLGPGYESFWTYVPHFIHSPFYVYAYAFGDCLVNSLYSVYEQADQGFQEKYFAMLRAGGTKHHSELLKPFGLDASDPAFWQRGLSMISGFIDELEAMDRATN</sequence>
<dbReference type="NCBIfam" id="TIGR02290">
    <property type="entry name" value="M3_fam_3"/>
    <property type="match status" value="1"/>
</dbReference>
<comment type="caution">
    <text evidence="9">The sequence shown here is derived from an EMBL/GenBank/DDBJ whole genome shotgun (WGS) entry which is preliminary data.</text>
</comment>
<dbReference type="Pfam" id="PF01432">
    <property type="entry name" value="Peptidase_M3"/>
    <property type="match status" value="1"/>
</dbReference>
<evidence type="ECO:0000256" key="1">
    <source>
        <dbReference type="ARBA" id="ARBA00022670"/>
    </source>
</evidence>
<dbReference type="RefSeq" id="WP_058601855.1">
    <property type="nucleotide sequence ID" value="NZ_LDQA01000056.1"/>
</dbReference>
<feature type="domain" description="Peptidase M3A/M3B catalytic" evidence="7">
    <location>
        <begin position="215"/>
        <end position="595"/>
    </location>
</feature>
<dbReference type="SUPFAM" id="SSF55486">
    <property type="entry name" value="Metalloproteases ('zincins'), catalytic domain"/>
    <property type="match status" value="1"/>
</dbReference>
<comment type="cofactor">
    <cofactor evidence="6">
        <name>Zn(2+)</name>
        <dbReference type="ChEBI" id="CHEBI:29105"/>
    </cofactor>
    <text evidence="6">Binds 1 zinc ion.</text>
</comment>
<dbReference type="GO" id="GO:0006508">
    <property type="term" value="P:proteolysis"/>
    <property type="evidence" value="ECO:0007669"/>
    <property type="project" value="UniProtKB-KW"/>
</dbReference>
<keyword evidence="4 6" id="KW-0862">Zinc</keyword>
<keyword evidence="10" id="KW-1185">Reference proteome</keyword>
<keyword evidence="1 6" id="KW-0645">Protease</keyword>
<keyword evidence="3 6" id="KW-0378">Hydrolase</keyword>
<evidence type="ECO:0000256" key="5">
    <source>
        <dbReference type="ARBA" id="ARBA00023049"/>
    </source>
</evidence>
<dbReference type="InterPro" id="IPR045090">
    <property type="entry name" value="Pept_M3A_M3B"/>
</dbReference>
<dbReference type="GO" id="GO:0006518">
    <property type="term" value="P:peptide metabolic process"/>
    <property type="evidence" value="ECO:0007669"/>
    <property type="project" value="TreeGrafter"/>
</dbReference>
<dbReference type="Pfam" id="PF08439">
    <property type="entry name" value="Peptidase_M3_N"/>
    <property type="match status" value="1"/>
</dbReference>
<evidence type="ECO:0000256" key="2">
    <source>
        <dbReference type="ARBA" id="ARBA00022723"/>
    </source>
</evidence>
<dbReference type="InterPro" id="IPR011977">
    <property type="entry name" value="Pept_M3B_clade3"/>
</dbReference>
<dbReference type="PATRIC" id="fig|401562.4.peg.3729"/>
<dbReference type="InterPro" id="IPR013647">
    <property type="entry name" value="OligopepF_N_dom"/>
</dbReference>
<evidence type="ECO:0000313" key="10">
    <source>
        <dbReference type="Proteomes" id="UP000078529"/>
    </source>
</evidence>
<evidence type="ECO:0000256" key="3">
    <source>
        <dbReference type="ARBA" id="ARBA00022801"/>
    </source>
</evidence>